<proteinExistence type="predicted"/>
<evidence type="ECO:0000256" key="1">
    <source>
        <dbReference type="ARBA" id="ARBA00004651"/>
    </source>
</evidence>
<dbReference type="GO" id="GO:0005886">
    <property type="term" value="C:plasma membrane"/>
    <property type="evidence" value="ECO:0007669"/>
    <property type="project" value="UniProtKB-SubCell"/>
</dbReference>
<dbReference type="InterPro" id="IPR020846">
    <property type="entry name" value="MFS_dom"/>
</dbReference>
<sequence length="470" mass="48251">MLAVVLLAVFSYALLQSLVNPVLPRLQKDLHTTQSQVTWIVTAYLLSASIFTPIMGRLGDRYGKDRILIVALVALAAGSLVSAVAPGIGVMIAGRAVQGVGGGVLPMAFGIIRDEVPPGKVPAAIGATAALTAVGGGAGIVLAGPLVDALGVRSLFWIPLAMTALAAVAAHFVVPPSRSRQEGSINWASALLMAGWLLALLLPLAKAPAWGWSSPRAIGLLVAAVVLAGSWFVVEARSPSPLVDMRMMRVPAVWTTNLVALLLGIGLFSVFGFLPAFVQTPPEAGYGFGASVTEAGLLLLPMTVMMFVAGLVSARWVIRLGARTMFAASTTLNVIALAMLAFEHDRPWQVLVAMALLGVAFGSAFSTMSNVIVAAVRPEQTGVANGVNVNVRTIGGSLGAALMGGIVSAHTPAGGLPTENGYVYGFAALGAAGVIAALAALLVPGRKPTADAVPGRHERPAAVLHQVRKS</sequence>
<feature type="transmembrane region" description="Helical" evidence="6">
    <location>
        <begin position="422"/>
        <end position="443"/>
    </location>
</feature>
<evidence type="ECO:0000256" key="3">
    <source>
        <dbReference type="ARBA" id="ARBA00022692"/>
    </source>
</evidence>
<dbReference type="CDD" id="cd17504">
    <property type="entry name" value="MFS_MMR_MDR_like"/>
    <property type="match status" value="1"/>
</dbReference>
<evidence type="ECO:0000256" key="2">
    <source>
        <dbReference type="ARBA" id="ARBA00022448"/>
    </source>
</evidence>
<gene>
    <name evidence="8" type="ORF">Pka01_07830</name>
</gene>
<dbReference type="InterPro" id="IPR036259">
    <property type="entry name" value="MFS_trans_sf"/>
</dbReference>
<dbReference type="RefSeq" id="WP_203881161.1">
    <property type="nucleotide sequence ID" value="NZ_BAABHH010000002.1"/>
</dbReference>
<comment type="subcellular location">
    <subcellularLocation>
        <location evidence="1">Cell membrane</location>
        <topology evidence="1">Multi-pass membrane protein</topology>
    </subcellularLocation>
</comment>
<keyword evidence="5 6" id="KW-0472">Membrane</keyword>
<evidence type="ECO:0000256" key="6">
    <source>
        <dbReference type="SAM" id="Phobius"/>
    </source>
</evidence>
<name>A0A8J3PPH0_9ACTN</name>
<feature type="transmembrane region" description="Helical" evidence="6">
    <location>
        <begin position="217"/>
        <end position="234"/>
    </location>
</feature>
<keyword evidence="2" id="KW-0813">Transport</keyword>
<evidence type="ECO:0000256" key="4">
    <source>
        <dbReference type="ARBA" id="ARBA00022989"/>
    </source>
</evidence>
<keyword evidence="3 6" id="KW-0812">Transmembrane</keyword>
<feature type="transmembrane region" description="Helical" evidence="6">
    <location>
        <begin position="298"/>
        <end position="318"/>
    </location>
</feature>
<accession>A0A8J3PPH0</accession>
<reference evidence="8 9" key="1">
    <citation type="submission" date="2021-01" db="EMBL/GenBank/DDBJ databases">
        <title>Whole genome shotgun sequence of Planotetraspora kaengkrachanensis NBRC 104272.</title>
        <authorList>
            <person name="Komaki H."/>
            <person name="Tamura T."/>
        </authorList>
    </citation>
    <scope>NUCLEOTIDE SEQUENCE [LARGE SCALE GENOMIC DNA]</scope>
    <source>
        <strain evidence="8 9">NBRC 104272</strain>
    </source>
</reference>
<feature type="transmembrane region" description="Helical" evidence="6">
    <location>
        <begin position="67"/>
        <end position="86"/>
    </location>
</feature>
<dbReference type="Proteomes" id="UP000630097">
    <property type="component" value="Unassembled WGS sequence"/>
</dbReference>
<keyword evidence="4 6" id="KW-1133">Transmembrane helix</keyword>
<feature type="transmembrane region" description="Helical" evidence="6">
    <location>
        <begin position="325"/>
        <end position="342"/>
    </location>
</feature>
<feature type="transmembrane region" description="Helical" evidence="6">
    <location>
        <begin position="124"/>
        <end position="143"/>
    </location>
</feature>
<evidence type="ECO:0000259" key="7">
    <source>
        <dbReference type="PROSITE" id="PS50850"/>
    </source>
</evidence>
<dbReference type="InterPro" id="IPR011701">
    <property type="entry name" value="MFS"/>
</dbReference>
<dbReference type="PROSITE" id="PS50850">
    <property type="entry name" value="MFS"/>
    <property type="match status" value="1"/>
</dbReference>
<feature type="transmembrane region" description="Helical" evidence="6">
    <location>
        <begin position="39"/>
        <end position="55"/>
    </location>
</feature>
<comment type="caution">
    <text evidence="8">The sequence shown here is derived from an EMBL/GenBank/DDBJ whole genome shotgun (WGS) entry which is preliminary data.</text>
</comment>
<dbReference type="GO" id="GO:0022857">
    <property type="term" value="F:transmembrane transporter activity"/>
    <property type="evidence" value="ECO:0007669"/>
    <property type="project" value="InterPro"/>
</dbReference>
<evidence type="ECO:0000313" key="9">
    <source>
        <dbReference type="Proteomes" id="UP000630097"/>
    </source>
</evidence>
<keyword evidence="9" id="KW-1185">Reference proteome</keyword>
<dbReference type="EMBL" id="BONV01000002">
    <property type="protein sequence ID" value="GIG77656.1"/>
    <property type="molecule type" value="Genomic_DNA"/>
</dbReference>
<dbReference type="PANTHER" id="PTHR42718">
    <property type="entry name" value="MAJOR FACILITATOR SUPERFAMILY MULTIDRUG TRANSPORTER MFSC"/>
    <property type="match status" value="1"/>
</dbReference>
<dbReference type="PANTHER" id="PTHR42718:SF9">
    <property type="entry name" value="MAJOR FACILITATOR SUPERFAMILY MULTIDRUG TRANSPORTER MFSC"/>
    <property type="match status" value="1"/>
</dbReference>
<protein>
    <submittedName>
        <fullName evidence="8">MFS transporter</fullName>
    </submittedName>
</protein>
<feature type="transmembrane region" description="Helical" evidence="6">
    <location>
        <begin position="155"/>
        <end position="174"/>
    </location>
</feature>
<evidence type="ECO:0000313" key="8">
    <source>
        <dbReference type="EMBL" id="GIG77656.1"/>
    </source>
</evidence>
<feature type="transmembrane region" description="Helical" evidence="6">
    <location>
        <begin position="389"/>
        <end position="410"/>
    </location>
</feature>
<evidence type="ECO:0000256" key="5">
    <source>
        <dbReference type="ARBA" id="ARBA00023136"/>
    </source>
</evidence>
<dbReference type="Gene3D" id="1.20.1250.20">
    <property type="entry name" value="MFS general substrate transporter like domains"/>
    <property type="match status" value="2"/>
</dbReference>
<feature type="transmembrane region" description="Helical" evidence="6">
    <location>
        <begin position="92"/>
        <end position="112"/>
    </location>
</feature>
<feature type="transmembrane region" description="Helical" evidence="6">
    <location>
        <begin position="186"/>
        <end position="205"/>
    </location>
</feature>
<feature type="transmembrane region" description="Helical" evidence="6">
    <location>
        <begin position="254"/>
        <end position="278"/>
    </location>
</feature>
<dbReference type="AlphaFoldDB" id="A0A8J3PPH0"/>
<organism evidence="8 9">
    <name type="scientific">Planotetraspora kaengkrachanensis</name>
    <dbReference type="NCBI Taxonomy" id="575193"/>
    <lineage>
        <taxon>Bacteria</taxon>
        <taxon>Bacillati</taxon>
        <taxon>Actinomycetota</taxon>
        <taxon>Actinomycetes</taxon>
        <taxon>Streptosporangiales</taxon>
        <taxon>Streptosporangiaceae</taxon>
        <taxon>Planotetraspora</taxon>
    </lineage>
</organism>
<dbReference type="Pfam" id="PF07690">
    <property type="entry name" value="MFS_1"/>
    <property type="match status" value="1"/>
</dbReference>
<feature type="transmembrane region" description="Helical" evidence="6">
    <location>
        <begin position="348"/>
        <end position="377"/>
    </location>
</feature>
<feature type="domain" description="Major facilitator superfamily (MFS) profile" evidence="7">
    <location>
        <begin position="1"/>
        <end position="448"/>
    </location>
</feature>
<dbReference type="SUPFAM" id="SSF103473">
    <property type="entry name" value="MFS general substrate transporter"/>
    <property type="match status" value="2"/>
</dbReference>